<dbReference type="EMBL" id="BAAALN010000007">
    <property type="protein sequence ID" value="GAA1241726.1"/>
    <property type="molecule type" value="Genomic_DNA"/>
</dbReference>
<proteinExistence type="predicted"/>
<reference evidence="1 2" key="1">
    <citation type="journal article" date="2019" name="Int. J. Syst. Evol. Microbiol.">
        <title>The Global Catalogue of Microorganisms (GCM) 10K type strain sequencing project: providing services to taxonomists for standard genome sequencing and annotation.</title>
        <authorList>
            <consortium name="The Broad Institute Genomics Platform"/>
            <consortium name="The Broad Institute Genome Sequencing Center for Infectious Disease"/>
            <person name="Wu L."/>
            <person name="Ma J."/>
        </authorList>
    </citation>
    <scope>NUCLEOTIDE SEQUENCE [LARGE SCALE GENOMIC DNA]</scope>
    <source>
        <strain evidence="1 2">JCM 13023</strain>
    </source>
</reference>
<organism evidence="1 2">
    <name type="scientific">Prauserella halophila</name>
    <dbReference type="NCBI Taxonomy" id="185641"/>
    <lineage>
        <taxon>Bacteria</taxon>
        <taxon>Bacillati</taxon>
        <taxon>Actinomycetota</taxon>
        <taxon>Actinomycetes</taxon>
        <taxon>Pseudonocardiales</taxon>
        <taxon>Pseudonocardiaceae</taxon>
        <taxon>Prauserella</taxon>
    </lineage>
</organism>
<protein>
    <submittedName>
        <fullName evidence="1">Uncharacterized protein</fullName>
    </submittedName>
</protein>
<sequence>MQRGRPLRECHVGSGIRLGEHVAPRYEMTCADGERVSVEEPADRRSAPGADDRVRVRVAARFEVAARIAGGDPDLRR</sequence>
<evidence type="ECO:0000313" key="2">
    <source>
        <dbReference type="Proteomes" id="UP001500653"/>
    </source>
</evidence>
<accession>A0ABN1W9M1</accession>
<name>A0ABN1W9M1_9PSEU</name>
<dbReference type="Proteomes" id="UP001500653">
    <property type="component" value="Unassembled WGS sequence"/>
</dbReference>
<comment type="caution">
    <text evidence="1">The sequence shown here is derived from an EMBL/GenBank/DDBJ whole genome shotgun (WGS) entry which is preliminary data.</text>
</comment>
<keyword evidence="2" id="KW-1185">Reference proteome</keyword>
<evidence type="ECO:0000313" key="1">
    <source>
        <dbReference type="EMBL" id="GAA1241726.1"/>
    </source>
</evidence>
<gene>
    <name evidence="1" type="ORF">GCM10009676_28600</name>
</gene>